<organism evidence="1 2">
    <name type="scientific">Halovibrio salipaludis</name>
    <dbReference type="NCBI Taxonomy" id="2032626"/>
    <lineage>
        <taxon>Bacteria</taxon>
        <taxon>Pseudomonadati</taxon>
        <taxon>Pseudomonadota</taxon>
        <taxon>Gammaproteobacteria</taxon>
        <taxon>Oceanospirillales</taxon>
        <taxon>Halomonadaceae</taxon>
        <taxon>Halovibrio</taxon>
    </lineage>
</organism>
<keyword evidence="2" id="KW-1185">Reference proteome</keyword>
<dbReference type="Proteomes" id="UP000218896">
    <property type="component" value="Unassembled WGS sequence"/>
</dbReference>
<protein>
    <submittedName>
        <fullName evidence="1">Uncharacterized protein</fullName>
    </submittedName>
</protein>
<gene>
    <name evidence="1" type="ORF">CK501_03110</name>
</gene>
<evidence type="ECO:0000313" key="2">
    <source>
        <dbReference type="Proteomes" id="UP000218896"/>
    </source>
</evidence>
<dbReference type="EMBL" id="NSKD01000001">
    <property type="protein sequence ID" value="PAU82154.1"/>
    <property type="molecule type" value="Genomic_DNA"/>
</dbReference>
<dbReference type="AlphaFoldDB" id="A0A2A2FBQ7"/>
<name>A0A2A2FBQ7_9GAMM</name>
<comment type="caution">
    <text evidence="1">The sequence shown here is derived from an EMBL/GenBank/DDBJ whole genome shotgun (WGS) entry which is preliminary data.</text>
</comment>
<evidence type="ECO:0000313" key="1">
    <source>
        <dbReference type="EMBL" id="PAU82154.1"/>
    </source>
</evidence>
<reference evidence="1 2" key="1">
    <citation type="submission" date="2017-08" db="EMBL/GenBank/DDBJ databases">
        <title>Halovibrio sewagensis sp. nov., isolated from wastewater of high salinity.</title>
        <authorList>
            <person name="Dong X."/>
            <person name="Zhang G."/>
        </authorList>
    </citation>
    <scope>NUCLEOTIDE SEQUENCE [LARGE SCALE GENOMIC DNA]</scope>
    <source>
        <strain evidence="1 2">YL5-2</strain>
    </source>
</reference>
<proteinExistence type="predicted"/>
<sequence>MINSDERYADIIENCDLLLEKLSSYSQKDSTPEGAMISQLKWLKEQTKAWSLELPLDGRYIATLSYVFTEGSLRWLATSREEYVRTVEVYEKRLISLTRHGCFLAKREYYPYAVRCINKLIAILENASRPLSAEEKACIPELNALGDKLAREEIEPPLMIGNDYPNFREIYAPWECTIEDLPEGRAVSRVVSDFVFNGRRPQSWATTQAADQETNF</sequence>
<accession>A0A2A2FBQ7</accession>